<dbReference type="Pfam" id="PF00646">
    <property type="entry name" value="F-box"/>
    <property type="match status" value="1"/>
</dbReference>
<dbReference type="AlphaFoldDB" id="A0ABD3LTH5"/>
<dbReference type="PANTHER" id="PTHR31900">
    <property type="entry name" value="F-BOX/RNI SUPERFAMILY PROTEIN-RELATED"/>
    <property type="match status" value="1"/>
</dbReference>
<name>A0ABD3LTH5_EUCGL</name>
<dbReference type="InterPro" id="IPR036047">
    <property type="entry name" value="F-box-like_dom_sf"/>
</dbReference>
<organism evidence="3 4">
    <name type="scientific">Eucalyptus globulus</name>
    <name type="common">Tasmanian blue gum</name>
    <dbReference type="NCBI Taxonomy" id="34317"/>
    <lineage>
        <taxon>Eukaryota</taxon>
        <taxon>Viridiplantae</taxon>
        <taxon>Streptophyta</taxon>
        <taxon>Embryophyta</taxon>
        <taxon>Tracheophyta</taxon>
        <taxon>Spermatophyta</taxon>
        <taxon>Magnoliopsida</taxon>
        <taxon>eudicotyledons</taxon>
        <taxon>Gunneridae</taxon>
        <taxon>Pentapetalae</taxon>
        <taxon>rosids</taxon>
        <taxon>malvids</taxon>
        <taxon>Myrtales</taxon>
        <taxon>Myrtaceae</taxon>
        <taxon>Myrtoideae</taxon>
        <taxon>Eucalypteae</taxon>
        <taxon>Eucalyptus</taxon>
    </lineage>
</organism>
<evidence type="ECO:0000313" key="3">
    <source>
        <dbReference type="EMBL" id="KAL3753247.1"/>
    </source>
</evidence>
<evidence type="ECO:0000313" key="4">
    <source>
        <dbReference type="Proteomes" id="UP001634007"/>
    </source>
</evidence>
<protein>
    <recommendedName>
        <fullName evidence="2">F-box domain-containing protein</fullName>
    </recommendedName>
</protein>
<dbReference type="Pfam" id="PF24758">
    <property type="entry name" value="LRR_At5g56370"/>
    <property type="match status" value="1"/>
</dbReference>
<dbReference type="Proteomes" id="UP001634007">
    <property type="component" value="Unassembled WGS sequence"/>
</dbReference>
<dbReference type="SUPFAM" id="SSF52047">
    <property type="entry name" value="RNI-like"/>
    <property type="match status" value="1"/>
</dbReference>
<evidence type="ECO:0000259" key="2">
    <source>
        <dbReference type="PROSITE" id="PS50181"/>
    </source>
</evidence>
<dbReference type="InterPro" id="IPR050232">
    <property type="entry name" value="FBL13/AtMIF1-like"/>
</dbReference>
<dbReference type="InterPro" id="IPR032675">
    <property type="entry name" value="LRR_dom_sf"/>
</dbReference>
<dbReference type="InterPro" id="IPR001810">
    <property type="entry name" value="F-box_dom"/>
</dbReference>
<dbReference type="EMBL" id="JBJKBG010000001">
    <property type="protein sequence ID" value="KAL3753247.1"/>
    <property type="molecule type" value="Genomic_DNA"/>
</dbReference>
<gene>
    <name evidence="3" type="ORF">ACJRO7_000615</name>
</gene>
<evidence type="ECO:0000256" key="1">
    <source>
        <dbReference type="SAM" id="MobiDB-lite"/>
    </source>
</evidence>
<dbReference type="Gene3D" id="1.20.1280.50">
    <property type="match status" value="1"/>
</dbReference>
<dbReference type="PROSITE" id="PS50181">
    <property type="entry name" value="FBOX"/>
    <property type="match status" value="1"/>
</dbReference>
<dbReference type="SUPFAM" id="SSF81383">
    <property type="entry name" value="F-box domain"/>
    <property type="match status" value="1"/>
</dbReference>
<accession>A0ABD3LTH5</accession>
<dbReference type="Gene3D" id="3.80.10.10">
    <property type="entry name" value="Ribonuclease Inhibitor"/>
    <property type="match status" value="1"/>
</dbReference>
<comment type="caution">
    <text evidence="3">The sequence shown here is derived from an EMBL/GenBank/DDBJ whole genome shotgun (WGS) entry which is preliminary data.</text>
</comment>
<sequence length="515" mass="57893">MATGGARPGSLTPRRRRRRTSAIAGDDAGEEVEQPRQEGDRISLLPDEVIHHILSFLPTADVFRTRGLSSGWRVLHDAVPTLAFSLPGGGGGGAGRRGPAEAAEQFCAFVDAVLRLSRCTHLARFHLDLPYFTPELESKFESWLSSATACHVKDLRVELPRTEFLYAVPRLVRDCTSLVELRLCGGRMGLKLPGRAPNWASLRVLSMAYLRLTDDEMGLVFVGSPALESLELRCCGGVARIKVLSRRMRELVIDGWKHWSPGDPRLEVSAPHLQTLRLRGSFPRMSLTVAEASSVAEAELNFSMTIGDRFDNYKWPRNLARGILQKLCNATEFVVGCWFLQVLSLLENGDLPPLLPNCKSLILNTRCQSWECHGILNMIEISPQVEKLVIKMIQPFWKRLEFDKDCKALAISTHRYSGPLKRKNKLKCLDQHLRRVNIVRFDPRDPRSSSFLGLVEFILEEARVLDKMLINTCKVKADGSNSVETPNARKLLELSQSILHHRRASKNARVVLYFD</sequence>
<proteinExistence type="predicted"/>
<feature type="region of interest" description="Disordered" evidence="1">
    <location>
        <begin position="1"/>
        <end position="39"/>
    </location>
</feature>
<keyword evidence="4" id="KW-1185">Reference proteome</keyword>
<reference evidence="3 4" key="1">
    <citation type="submission" date="2024-11" db="EMBL/GenBank/DDBJ databases">
        <title>Chromosome-level genome assembly of Eucalyptus globulus Labill. provides insights into its genome evolution.</title>
        <authorList>
            <person name="Li X."/>
        </authorList>
    </citation>
    <scope>NUCLEOTIDE SEQUENCE [LARGE SCALE GENOMIC DNA]</scope>
    <source>
        <strain evidence="3">CL2024</strain>
        <tissue evidence="3">Fresh tender leaves</tissue>
    </source>
</reference>
<feature type="domain" description="F-box" evidence="2">
    <location>
        <begin position="39"/>
        <end position="75"/>
    </location>
</feature>
<dbReference type="PANTHER" id="PTHR31900:SF32">
    <property type="entry name" value="F-BOX_RNI_FBD-LIKE DOMAIN PROTEIN"/>
    <property type="match status" value="1"/>
</dbReference>
<dbReference type="InterPro" id="IPR055411">
    <property type="entry name" value="LRR_FXL15/At3g58940/PEG3-like"/>
</dbReference>
<dbReference type="SMART" id="SM00256">
    <property type="entry name" value="FBOX"/>
    <property type="match status" value="1"/>
</dbReference>